<evidence type="ECO:0000259" key="1">
    <source>
        <dbReference type="Pfam" id="PF07075"/>
    </source>
</evidence>
<dbReference type="Pfam" id="PF07075">
    <property type="entry name" value="NamZ_N"/>
    <property type="match status" value="1"/>
</dbReference>
<dbReference type="RefSeq" id="WP_079700931.1">
    <property type="nucleotide sequence ID" value="NZ_FUYR01000001.1"/>
</dbReference>
<evidence type="ECO:0000259" key="2">
    <source>
        <dbReference type="Pfam" id="PF20732"/>
    </source>
</evidence>
<dbReference type="GO" id="GO:0033922">
    <property type="term" value="F:peptidoglycan beta-N-acetylmuramidase activity"/>
    <property type="evidence" value="ECO:0007669"/>
    <property type="project" value="InterPro"/>
</dbReference>
<proteinExistence type="predicted"/>
<dbReference type="InterPro" id="IPR008302">
    <property type="entry name" value="NamZ"/>
</dbReference>
<name>A0A1T5A8R4_9SPHI</name>
<dbReference type="InterPro" id="IPR048503">
    <property type="entry name" value="NamZ_C"/>
</dbReference>
<dbReference type="EMBL" id="FUYR01000001">
    <property type="protein sequence ID" value="SKB31053.1"/>
    <property type="molecule type" value="Genomic_DNA"/>
</dbReference>
<feature type="domain" description="Peptidoglycan beta-N-acetylmuramidase NamZ C-terminal" evidence="2">
    <location>
        <begin position="264"/>
        <end position="407"/>
    </location>
</feature>
<reference evidence="4" key="1">
    <citation type="submission" date="2017-02" db="EMBL/GenBank/DDBJ databases">
        <authorList>
            <person name="Varghese N."/>
            <person name="Submissions S."/>
        </authorList>
    </citation>
    <scope>NUCLEOTIDE SEQUENCE [LARGE SCALE GENOMIC DNA]</scope>
    <source>
        <strain evidence="4">DSM 22385</strain>
    </source>
</reference>
<dbReference type="PANTHER" id="PTHR42915">
    <property type="entry name" value="HYPOTHETICAL 460 KDA PROTEIN IN FEUA-SIGW INTERGENIC REGION [PRECURSOR]"/>
    <property type="match status" value="1"/>
</dbReference>
<dbReference type="Proteomes" id="UP000189981">
    <property type="component" value="Unassembled WGS sequence"/>
</dbReference>
<dbReference type="Pfam" id="PF20732">
    <property type="entry name" value="NamZ_C"/>
    <property type="match status" value="1"/>
</dbReference>
<gene>
    <name evidence="3" type="ORF">SAMN05661099_0423</name>
</gene>
<feature type="domain" description="Peptidoglycan beta-N-acetylmuramidase NamZ N-terminal" evidence="1">
    <location>
        <begin position="62"/>
        <end position="260"/>
    </location>
</feature>
<dbReference type="Gene3D" id="3.40.50.12170">
    <property type="entry name" value="Uncharacterised protein PF07075, DUF1343"/>
    <property type="match status" value="1"/>
</dbReference>
<evidence type="ECO:0000313" key="4">
    <source>
        <dbReference type="Proteomes" id="UP000189981"/>
    </source>
</evidence>
<dbReference type="InterPro" id="IPR048502">
    <property type="entry name" value="NamZ_N"/>
</dbReference>
<dbReference type="STRING" id="572036.SAMN05661099_0423"/>
<accession>A0A1T5A8R4</accession>
<dbReference type="OrthoDB" id="9801061at2"/>
<dbReference type="PIRSF" id="PIRSF016719">
    <property type="entry name" value="UCP016719"/>
    <property type="match status" value="1"/>
</dbReference>
<dbReference type="PANTHER" id="PTHR42915:SF1">
    <property type="entry name" value="PEPTIDOGLYCAN BETA-N-ACETYLMURAMIDASE NAMZ"/>
    <property type="match status" value="1"/>
</dbReference>
<keyword evidence="4" id="KW-1185">Reference proteome</keyword>
<sequence length="408" mass="45472">MRAYFYTLSRFLAAILVVICLQGLVPPFPLIHSENSLEKQTMMRPGADDTEQYVPYLKGKRIAVVASPASLVGKTPLVDSLRSLNINVVKIFGSEHGFRGNASNGAKVEDEIDSKTGIPIISLYGKKIKPTKEDLEGIDLVTYDIQDGGARFFTKLRTLHEVMEACAESNVELLILDRPNPNASYIDGPILEMEHKSAVGMFPIPITHGMTLAEMAQMINGEGWLANKVQCKLKIIKNTSYTHTTPYTLPVGPTPNLNTQQAVMLYPSLCLFEGTVISQGRGTRFPFTMIGAPSLKGKYDFSFTPVSIPGMSEDPPHKDKPCFGLDFRTFDTGTFAKSGQINIAWLIQLYADYPQKEEFFKPFFDRLAGTRKLREQIVAGVPEADIRKSWEPGLAAYKQMRKKYLIYP</sequence>
<evidence type="ECO:0000313" key="3">
    <source>
        <dbReference type="EMBL" id="SKB31053.1"/>
    </source>
</evidence>
<organism evidence="3 4">
    <name type="scientific">Daejeonella lutea</name>
    <dbReference type="NCBI Taxonomy" id="572036"/>
    <lineage>
        <taxon>Bacteria</taxon>
        <taxon>Pseudomonadati</taxon>
        <taxon>Bacteroidota</taxon>
        <taxon>Sphingobacteriia</taxon>
        <taxon>Sphingobacteriales</taxon>
        <taxon>Sphingobacteriaceae</taxon>
        <taxon>Daejeonella</taxon>
    </lineage>
</organism>
<protein>
    <submittedName>
        <fullName evidence="3">Uncharacterized conserved protein YbbC, DUF1343 family</fullName>
    </submittedName>
</protein>
<dbReference type="AlphaFoldDB" id="A0A1T5A8R4"/>
<dbReference type="Gene3D" id="3.90.1150.140">
    <property type="match status" value="1"/>
</dbReference>